<dbReference type="AlphaFoldDB" id="A0A6J6JIK7"/>
<proteinExistence type="predicted"/>
<dbReference type="Gene3D" id="3.90.190.10">
    <property type="entry name" value="Protein tyrosine phosphatase superfamily"/>
    <property type="match status" value="1"/>
</dbReference>
<dbReference type="SUPFAM" id="SSF52799">
    <property type="entry name" value="(Phosphotyrosine protein) phosphatases II"/>
    <property type="match status" value="1"/>
</dbReference>
<sequence length="162" mass="18271">MKPTPYDDSHEILPNLFMGGSPFDTRVDDENREFKMRGFDNDPRPFDAIITLFPKAFPAGYGVEELRFGFPDDLASGVSDEYRQRILDLAVWGYSKWQSGAKVLVRCAAGENRSGLITLLILQKHGFSTDEAVNLIRNARQKGAPLHNEQFIAFARAELGKY</sequence>
<dbReference type="InterPro" id="IPR029021">
    <property type="entry name" value="Prot-tyrosine_phosphatase-like"/>
</dbReference>
<dbReference type="InterPro" id="IPR000387">
    <property type="entry name" value="Tyr_Pase_dom"/>
</dbReference>
<name>A0A6J6JIK7_9ZZZZ</name>
<organism evidence="2">
    <name type="scientific">freshwater metagenome</name>
    <dbReference type="NCBI Taxonomy" id="449393"/>
    <lineage>
        <taxon>unclassified sequences</taxon>
        <taxon>metagenomes</taxon>
        <taxon>ecological metagenomes</taxon>
    </lineage>
</organism>
<protein>
    <submittedName>
        <fullName evidence="2">Unannotated protein</fullName>
    </submittedName>
</protein>
<reference evidence="2" key="1">
    <citation type="submission" date="2020-05" db="EMBL/GenBank/DDBJ databases">
        <authorList>
            <person name="Chiriac C."/>
            <person name="Salcher M."/>
            <person name="Ghai R."/>
            <person name="Kavagutti S V."/>
        </authorList>
    </citation>
    <scope>NUCLEOTIDE SEQUENCE</scope>
</reference>
<gene>
    <name evidence="2" type="ORF">UFOPK2032_00973</name>
</gene>
<feature type="domain" description="Tyrosine specific protein phosphatases" evidence="1">
    <location>
        <begin position="84"/>
        <end position="140"/>
    </location>
</feature>
<evidence type="ECO:0000313" key="2">
    <source>
        <dbReference type="EMBL" id="CAB4636405.1"/>
    </source>
</evidence>
<accession>A0A6J6JIK7</accession>
<dbReference type="PROSITE" id="PS50056">
    <property type="entry name" value="TYR_PHOSPHATASE_2"/>
    <property type="match status" value="1"/>
</dbReference>
<dbReference type="EMBL" id="CAEZVM010000044">
    <property type="protein sequence ID" value="CAB4636405.1"/>
    <property type="molecule type" value="Genomic_DNA"/>
</dbReference>
<evidence type="ECO:0000259" key="1">
    <source>
        <dbReference type="PROSITE" id="PS50056"/>
    </source>
</evidence>